<keyword evidence="4" id="KW-1185">Reference proteome</keyword>
<dbReference type="RefSeq" id="WP_073058218.1">
    <property type="nucleotide sequence ID" value="NZ_FQUP01000007.1"/>
</dbReference>
<feature type="compositionally biased region" description="Gly residues" evidence="1">
    <location>
        <begin position="218"/>
        <end position="233"/>
    </location>
</feature>
<evidence type="ECO:0000259" key="2">
    <source>
        <dbReference type="Pfam" id="PF20356"/>
    </source>
</evidence>
<feature type="compositionally biased region" description="Polar residues" evidence="1">
    <location>
        <begin position="252"/>
        <end position="263"/>
    </location>
</feature>
<protein>
    <recommendedName>
        <fullName evidence="2">DUF6651 domain-containing protein</fullName>
    </recommendedName>
</protein>
<proteinExistence type="predicted"/>
<evidence type="ECO:0000256" key="1">
    <source>
        <dbReference type="SAM" id="MobiDB-lite"/>
    </source>
</evidence>
<reference evidence="3 4" key="1">
    <citation type="submission" date="2016-11" db="EMBL/GenBank/DDBJ databases">
        <authorList>
            <person name="Jaros S."/>
            <person name="Januszkiewicz K."/>
            <person name="Wedrychowicz H."/>
        </authorList>
    </citation>
    <scope>NUCLEOTIDE SEQUENCE [LARGE SCALE GENOMIC DNA]</scope>
    <source>
        <strain evidence="3 4">DSM 19436</strain>
    </source>
</reference>
<evidence type="ECO:0000313" key="3">
    <source>
        <dbReference type="EMBL" id="SHG79502.1"/>
    </source>
</evidence>
<dbReference type="EMBL" id="FQUP01000007">
    <property type="protein sequence ID" value="SHG79502.1"/>
    <property type="molecule type" value="Genomic_DNA"/>
</dbReference>
<dbReference type="Proteomes" id="UP000184485">
    <property type="component" value="Unassembled WGS sequence"/>
</dbReference>
<evidence type="ECO:0000313" key="4">
    <source>
        <dbReference type="Proteomes" id="UP000184485"/>
    </source>
</evidence>
<sequence>MKLKLDDAGHAVVSDGKPVYVTDDGKEIAFDAPATVATISRLNGEARGHREAKEAAEGKLKAFEGIEDGDAARKALETIRNLDQGQLVTAGKVQEIKDAAAKAAKDQVEAAAKASGERIKELEAANQQLTDGLYAEKVGGAFSRSKFISDKVAVPGDMIQAMFGTRFKIEDGKIVGHDAAGNKLYSRAKPGELAEFDEALEMLVDGYGYKDNILKGSGGNGGGSRGGVTGPAGGKTLRRDEFNKLSPADQMKTMQGGQTQIVD</sequence>
<feature type="domain" description="DUF6651" evidence="2">
    <location>
        <begin position="125"/>
        <end position="225"/>
    </location>
</feature>
<feature type="region of interest" description="Disordered" evidence="1">
    <location>
        <begin position="218"/>
        <end position="263"/>
    </location>
</feature>
<organism evidence="3 4">
    <name type="scientific">Kaistia soli DSM 19436</name>
    <dbReference type="NCBI Taxonomy" id="1122133"/>
    <lineage>
        <taxon>Bacteria</taxon>
        <taxon>Pseudomonadati</taxon>
        <taxon>Pseudomonadota</taxon>
        <taxon>Alphaproteobacteria</taxon>
        <taxon>Hyphomicrobiales</taxon>
        <taxon>Kaistiaceae</taxon>
        <taxon>Kaistia</taxon>
    </lineage>
</organism>
<name>A0A1M5MR03_9HYPH</name>
<dbReference type="OrthoDB" id="5465243at2"/>
<dbReference type="Pfam" id="PF20356">
    <property type="entry name" value="DUF6651"/>
    <property type="match status" value="1"/>
</dbReference>
<dbReference type="AlphaFoldDB" id="A0A1M5MR03"/>
<dbReference type="InterPro" id="IPR046593">
    <property type="entry name" value="DUF6651"/>
</dbReference>
<dbReference type="STRING" id="1122133.SAMN02745157_4852"/>
<gene>
    <name evidence="3" type="ORF">SAMN02745157_4852</name>
</gene>
<accession>A0A1M5MR03</accession>